<evidence type="ECO:0000313" key="3">
    <source>
        <dbReference type="Proteomes" id="UP000053372"/>
    </source>
</evidence>
<gene>
    <name evidence="2" type="ORF">BC008_42945</name>
</gene>
<organism evidence="2 3">
    <name type="scientific">Mastigocoleus testarum BC008</name>
    <dbReference type="NCBI Taxonomy" id="371196"/>
    <lineage>
        <taxon>Bacteria</taxon>
        <taxon>Bacillati</taxon>
        <taxon>Cyanobacteriota</taxon>
        <taxon>Cyanophyceae</taxon>
        <taxon>Nostocales</taxon>
        <taxon>Hapalosiphonaceae</taxon>
        <taxon>Mastigocoleus</taxon>
    </lineage>
</organism>
<dbReference type="GO" id="GO:0035269">
    <property type="term" value="P:protein O-linked glycosylation via mannose"/>
    <property type="evidence" value="ECO:0007669"/>
    <property type="project" value="InterPro"/>
</dbReference>
<protein>
    <recommendedName>
        <fullName evidence="1">RXYLT1 C-terminal domain-containing protein</fullName>
    </recommendedName>
</protein>
<dbReference type="PANTHER" id="PTHR15576:SF1">
    <property type="entry name" value="RIBITOL-5-PHOSPHATE XYLOSYLTRANSFERASE 1"/>
    <property type="match status" value="1"/>
</dbReference>
<dbReference type="EMBL" id="LMTZ01000096">
    <property type="protein sequence ID" value="KST66492.1"/>
    <property type="molecule type" value="Genomic_DNA"/>
</dbReference>
<reference evidence="2 3" key="1">
    <citation type="journal article" date="2015" name="Genome Announc.">
        <title>Draft Genome of the Euendolithic (true boring) Cyanobacterium Mastigocoleus testarum strain BC008.</title>
        <authorList>
            <person name="Guida B.S."/>
            <person name="Garcia-Pichel F."/>
        </authorList>
    </citation>
    <scope>NUCLEOTIDE SEQUENCE [LARGE SCALE GENOMIC DNA]</scope>
    <source>
        <strain evidence="2 3">BC008</strain>
    </source>
</reference>
<dbReference type="InterPro" id="IPR057538">
    <property type="entry name" value="RXYLT1_C"/>
</dbReference>
<dbReference type="Proteomes" id="UP000053372">
    <property type="component" value="Unassembled WGS sequence"/>
</dbReference>
<evidence type="ECO:0000313" key="2">
    <source>
        <dbReference type="EMBL" id="KST66492.1"/>
    </source>
</evidence>
<dbReference type="Pfam" id="PF24785">
    <property type="entry name" value="RXYLT1_C"/>
    <property type="match status" value="1"/>
</dbReference>
<comment type="caution">
    <text evidence="2">The sequence shown here is derived from an EMBL/GenBank/DDBJ whole genome shotgun (WGS) entry which is preliminary data.</text>
</comment>
<sequence length="346" mass="39868">MTLDLNTQGNIAKIGTCEVHLPNGEVAPLSEVIEACPYTLDFNLLYFYKIIQDFVALDISHKDYHFLLTRRVDELPQFPSDKLQNLIVFLLGDEWCRTPSYASDVLAVFKCYGSTPTLEFHQSNLYLNSLILLQYIRVVFKGLKTWGVKSKNVFPFPLGYFRQSDLPTVPILERTCDVSFIGSLKNSPKQGLLKMFGFFKSPKIVSRQSMVSCVSKWQGADRYNVDVRLTSSFPHAEKTSEFGDYSERLMNTKICLSPRGTSLETFRYFEALRYGCILVSEPVPNYWFYKDSPAIYLNDWNKLPQLLESLLGDTQRLEELHHKALNWWQNRCSPSAVSSQMFHNLK</sequence>
<name>A0A0V7ZPI1_9CYAN</name>
<dbReference type="InterPro" id="IPR055286">
    <property type="entry name" value="RXYLT1-like"/>
</dbReference>
<dbReference type="PANTHER" id="PTHR15576">
    <property type="entry name" value="RIBITOL-5-PHOSPHATE XYLOSYLTRANSFERASE 1"/>
    <property type="match status" value="1"/>
</dbReference>
<keyword evidence="3" id="KW-1185">Reference proteome</keyword>
<accession>A0A0V7ZPI1</accession>
<proteinExistence type="predicted"/>
<dbReference type="GO" id="GO:0120053">
    <property type="term" value="F:ribitol beta-1,4-xylosyltransferase activity"/>
    <property type="evidence" value="ECO:0007669"/>
    <property type="project" value="InterPro"/>
</dbReference>
<dbReference type="RefSeq" id="WP_027840288.1">
    <property type="nucleotide sequence ID" value="NZ_LMTZ01000096.1"/>
</dbReference>
<feature type="domain" description="RXYLT1 C-terminal" evidence="1">
    <location>
        <begin position="206"/>
        <end position="330"/>
    </location>
</feature>
<evidence type="ECO:0000259" key="1">
    <source>
        <dbReference type="Pfam" id="PF24785"/>
    </source>
</evidence>
<dbReference type="OrthoDB" id="508282at2"/>
<dbReference type="AlphaFoldDB" id="A0A0V7ZPI1"/>